<proteinExistence type="predicted"/>
<accession>A0ABR1JCT0</accession>
<dbReference type="EMBL" id="JBANRG010000019">
    <property type="protein sequence ID" value="KAK7457814.1"/>
    <property type="molecule type" value="Genomic_DNA"/>
</dbReference>
<dbReference type="Proteomes" id="UP001498398">
    <property type="component" value="Unassembled WGS sequence"/>
</dbReference>
<feature type="chain" id="PRO_5046262270" description="Dirigent protein" evidence="1">
    <location>
        <begin position="26"/>
        <end position="110"/>
    </location>
</feature>
<gene>
    <name evidence="2" type="ORF">VKT23_010156</name>
</gene>
<protein>
    <recommendedName>
        <fullName evidence="4">Dirigent protein</fullName>
    </recommendedName>
</protein>
<reference evidence="2 3" key="1">
    <citation type="submission" date="2024-01" db="EMBL/GenBank/DDBJ databases">
        <title>A draft genome for the cacao thread blight pathogen Marasmiellus scandens.</title>
        <authorList>
            <person name="Baruah I.K."/>
            <person name="Leung J."/>
            <person name="Bukari Y."/>
            <person name="Amoako-Attah I."/>
            <person name="Meinhardt L.W."/>
            <person name="Bailey B.A."/>
            <person name="Cohen S.P."/>
        </authorList>
    </citation>
    <scope>NUCLEOTIDE SEQUENCE [LARGE SCALE GENOMIC DNA]</scope>
    <source>
        <strain evidence="2 3">GH-19</strain>
    </source>
</reference>
<evidence type="ECO:0000313" key="2">
    <source>
        <dbReference type="EMBL" id="KAK7457814.1"/>
    </source>
</evidence>
<name>A0ABR1JCT0_9AGAR</name>
<evidence type="ECO:0008006" key="4">
    <source>
        <dbReference type="Google" id="ProtNLM"/>
    </source>
</evidence>
<evidence type="ECO:0000256" key="1">
    <source>
        <dbReference type="SAM" id="SignalP"/>
    </source>
</evidence>
<keyword evidence="1" id="KW-0732">Signal</keyword>
<sequence length="110" mass="11354">MKSTLSGLLLPLTLLANIISSPGYAQLTIVLFDDSPNNGSAPGDTVTDAGDSGSVGVIPIGTASDGSQTTFLYDQLDVESTEVNGVATVTSETIEGKNLFARLVCIYVNK</sequence>
<keyword evidence="3" id="KW-1185">Reference proteome</keyword>
<organism evidence="2 3">
    <name type="scientific">Marasmiellus scandens</name>
    <dbReference type="NCBI Taxonomy" id="2682957"/>
    <lineage>
        <taxon>Eukaryota</taxon>
        <taxon>Fungi</taxon>
        <taxon>Dikarya</taxon>
        <taxon>Basidiomycota</taxon>
        <taxon>Agaricomycotina</taxon>
        <taxon>Agaricomycetes</taxon>
        <taxon>Agaricomycetidae</taxon>
        <taxon>Agaricales</taxon>
        <taxon>Marasmiineae</taxon>
        <taxon>Omphalotaceae</taxon>
        <taxon>Marasmiellus</taxon>
    </lineage>
</organism>
<feature type="signal peptide" evidence="1">
    <location>
        <begin position="1"/>
        <end position="25"/>
    </location>
</feature>
<evidence type="ECO:0000313" key="3">
    <source>
        <dbReference type="Proteomes" id="UP001498398"/>
    </source>
</evidence>
<comment type="caution">
    <text evidence="2">The sequence shown here is derived from an EMBL/GenBank/DDBJ whole genome shotgun (WGS) entry which is preliminary data.</text>
</comment>